<evidence type="ECO:0000313" key="2">
    <source>
        <dbReference type="Proteomes" id="UP000509704"/>
    </source>
</evidence>
<dbReference type="Pfam" id="PF22044">
    <property type="entry name" value="SPO24"/>
    <property type="match status" value="1"/>
</dbReference>
<dbReference type="EMBL" id="CP058605">
    <property type="protein sequence ID" value="QLG71481.1"/>
    <property type="molecule type" value="Genomic_DNA"/>
</dbReference>
<proteinExistence type="predicted"/>
<dbReference type="KEGG" id="zmk:HG535_0B05230"/>
<dbReference type="GeneID" id="59235142"/>
<gene>
    <name evidence="1" type="ORF">HG535_0B05230</name>
</gene>
<dbReference type="Proteomes" id="UP000509704">
    <property type="component" value="Chromosome 2"/>
</dbReference>
<accession>A0A7H9AYU3</accession>
<protein>
    <submittedName>
        <fullName evidence="1">Uncharacterized protein</fullName>
    </submittedName>
</protein>
<organism evidence="1 2">
    <name type="scientific">Zygotorulaspora mrakii</name>
    <name type="common">Zygosaccharomyces mrakii</name>
    <dbReference type="NCBI Taxonomy" id="42260"/>
    <lineage>
        <taxon>Eukaryota</taxon>
        <taxon>Fungi</taxon>
        <taxon>Dikarya</taxon>
        <taxon>Ascomycota</taxon>
        <taxon>Saccharomycotina</taxon>
        <taxon>Saccharomycetes</taxon>
        <taxon>Saccharomycetales</taxon>
        <taxon>Saccharomycetaceae</taxon>
        <taxon>Zygotorulaspora</taxon>
    </lineage>
</organism>
<dbReference type="RefSeq" id="XP_037143209.1">
    <property type="nucleotide sequence ID" value="XM_037287314.1"/>
</dbReference>
<dbReference type="InterPro" id="IPR054415">
    <property type="entry name" value="SPO24"/>
</dbReference>
<dbReference type="OrthoDB" id="4068688at2759"/>
<reference evidence="1 2" key="1">
    <citation type="submission" date="2020-07" db="EMBL/GenBank/DDBJ databases">
        <title>The yeast mating-type switching endonuclease HO is a domesticated member of an unorthodox homing genetic element family.</title>
        <authorList>
            <person name="Coughlan A.Y."/>
            <person name="Lombardi L."/>
            <person name="Braun-Galleani S."/>
            <person name="Martos A.R."/>
            <person name="Galeote V."/>
            <person name="Bigey F."/>
            <person name="Dequin S."/>
            <person name="Byrne K.P."/>
            <person name="Wolfe K.H."/>
        </authorList>
    </citation>
    <scope>NUCLEOTIDE SEQUENCE [LARGE SCALE GENOMIC DNA]</scope>
    <source>
        <strain evidence="1 2">NRRL Y-6702</strain>
    </source>
</reference>
<name>A0A7H9AYU3_ZYGMR</name>
<evidence type="ECO:0000313" key="1">
    <source>
        <dbReference type="EMBL" id="QLG71481.1"/>
    </source>
</evidence>
<dbReference type="AlphaFoldDB" id="A0A7H9AYU3"/>
<keyword evidence="2" id="KW-1185">Reference proteome</keyword>
<sequence>MAFLTLTSDIQEPFVIPGLSPVSQPSTRKNSSASVTDLEVAMAFATANAASTGRKNSITLL</sequence>